<reference evidence="2" key="1">
    <citation type="submission" date="2024-06" db="EMBL/GenBank/DDBJ databases">
        <authorList>
            <person name="Yang R."/>
        </authorList>
    </citation>
    <scope>NUCLEOTIDE SEQUENCE</scope>
</reference>
<sequence length="147" mass="17249">MEKNCCLWYNYCIDRKRVTLMWNVIVGGITSLVSGWFETEKQKQQAKADYERAQLESVSSYDIQAQKNMQTSWKDEYLILLHTLPIWGYVIPSETLHKSLDTLWLKLETAPDYWWLIYIGMVVSTFGLRWMIQGKNVMSIRKGNGGK</sequence>
<keyword evidence="1" id="KW-0472">Membrane</keyword>
<organism evidence="2">
    <name type="scientific">Vibrio phage P018-4</name>
    <dbReference type="NCBI Taxonomy" id="3229728"/>
    <lineage>
        <taxon>Viruses</taxon>
        <taxon>Duplodnaviria</taxon>
        <taxon>Heunggongvirae</taxon>
        <taxon>Uroviricota</taxon>
        <taxon>Caudoviricetes</taxon>
    </lineage>
</organism>
<keyword evidence="1" id="KW-0812">Transmembrane</keyword>
<feature type="transmembrane region" description="Helical" evidence="1">
    <location>
        <begin position="113"/>
        <end position="132"/>
    </location>
</feature>
<feature type="transmembrane region" description="Helical" evidence="1">
    <location>
        <begin position="20"/>
        <end position="37"/>
    </location>
</feature>
<evidence type="ECO:0008006" key="3">
    <source>
        <dbReference type="Google" id="ProtNLM"/>
    </source>
</evidence>
<keyword evidence="1" id="KW-1133">Transmembrane helix</keyword>
<protein>
    <recommendedName>
        <fullName evidence="3">Holin</fullName>
    </recommendedName>
</protein>
<evidence type="ECO:0000256" key="1">
    <source>
        <dbReference type="SAM" id="Phobius"/>
    </source>
</evidence>
<proteinExistence type="predicted"/>
<dbReference type="EMBL" id="PP934186">
    <property type="protein sequence ID" value="XDG30850.1"/>
    <property type="molecule type" value="Genomic_DNA"/>
</dbReference>
<evidence type="ECO:0000313" key="2">
    <source>
        <dbReference type="EMBL" id="XDG30850.1"/>
    </source>
</evidence>
<name>A0AB39AJ83_9CAUD</name>
<accession>A0AB39AJ83</accession>